<reference evidence="3" key="1">
    <citation type="journal article" date="2019" name="Int. J. Syst. Evol. Microbiol.">
        <title>The Global Catalogue of Microorganisms (GCM) 10K type strain sequencing project: providing services to taxonomists for standard genome sequencing and annotation.</title>
        <authorList>
            <consortium name="The Broad Institute Genomics Platform"/>
            <consortium name="The Broad Institute Genome Sequencing Center for Infectious Disease"/>
            <person name="Wu L."/>
            <person name="Ma J."/>
        </authorList>
    </citation>
    <scope>NUCLEOTIDE SEQUENCE [LARGE SCALE GENOMIC DNA]</scope>
    <source>
        <strain evidence="3">TISTR 1906</strain>
    </source>
</reference>
<dbReference type="InterPro" id="IPR012347">
    <property type="entry name" value="Ferritin-like"/>
</dbReference>
<proteinExistence type="predicted"/>
<dbReference type="PANTHER" id="PTHR38593:SF1">
    <property type="entry name" value="BLR2558 PROTEIN"/>
    <property type="match status" value="1"/>
</dbReference>
<organism evidence="2 3">
    <name type="scientific">Comamonas terrae</name>
    <dbReference type="NCBI Taxonomy" id="673548"/>
    <lineage>
        <taxon>Bacteria</taxon>
        <taxon>Pseudomonadati</taxon>
        <taxon>Pseudomonadota</taxon>
        <taxon>Betaproteobacteria</taxon>
        <taxon>Burkholderiales</taxon>
        <taxon>Comamonadaceae</taxon>
        <taxon>Comamonas</taxon>
    </lineage>
</organism>
<dbReference type="Gene3D" id="1.20.1260.10">
    <property type="match status" value="1"/>
</dbReference>
<dbReference type="RefSeq" id="WP_066479011.1">
    <property type="nucleotide sequence ID" value="NZ_BCNT01000009.1"/>
</dbReference>
<evidence type="ECO:0000259" key="1">
    <source>
        <dbReference type="Pfam" id="PF13628"/>
    </source>
</evidence>
<keyword evidence="3" id="KW-1185">Reference proteome</keyword>
<gene>
    <name evidence="2" type="ORF">ACFSW6_18595</name>
</gene>
<name>A0ABW5UR31_9BURK</name>
<sequence>MRSDLFKMKEKAEYKTAIAEPALCMALLLGFPAAAQPAVIHGTTGQRTETTRPQTGSENGAVATQQKLAHKDVAFLKQAAENNHAEIESSRLAVQKSSDNRIKTFAQQMIEDHGKTAEELNRLAAAKVVDLPEGPSVLQKAKIKLLSSAEGSNFDHLYSENMGITAHRETLELFQKAMDNVKDGEVRDFVAKTLPTLRHHLEMARQLPGNSPGNGKGR</sequence>
<evidence type="ECO:0000313" key="2">
    <source>
        <dbReference type="EMBL" id="MFD2756083.1"/>
    </source>
</evidence>
<dbReference type="Pfam" id="PF13628">
    <property type="entry name" value="DUF4142"/>
    <property type="match status" value="1"/>
</dbReference>
<dbReference type="InterPro" id="IPR025419">
    <property type="entry name" value="DUF4142"/>
</dbReference>
<protein>
    <submittedName>
        <fullName evidence="2">DUF4142 domain-containing protein</fullName>
    </submittedName>
</protein>
<accession>A0ABW5UR31</accession>
<feature type="domain" description="DUF4142" evidence="1">
    <location>
        <begin position="71"/>
        <end position="207"/>
    </location>
</feature>
<dbReference type="PANTHER" id="PTHR38593">
    <property type="entry name" value="BLR2558 PROTEIN"/>
    <property type="match status" value="1"/>
</dbReference>
<evidence type="ECO:0000313" key="3">
    <source>
        <dbReference type="Proteomes" id="UP001597463"/>
    </source>
</evidence>
<comment type="caution">
    <text evidence="2">The sequence shown here is derived from an EMBL/GenBank/DDBJ whole genome shotgun (WGS) entry which is preliminary data.</text>
</comment>
<dbReference type="Proteomes" id="UP001597463">
    <property type="component" value="Unassembled WGS sequence"/>
</dbReference>
<dbReference type="EMBL" id="JBHUMV010000009">
    <property type="protein sequence ID" value="MFD2756083.1"/>
    <property type="molecule type" value="Genomic_DNA"/>
</dbReference>